<keyword evidence="2" id="KW-1185">Reference proteome</keyword>
<name>A0ABR4XJ56_9PORP</name>
<protein>
    <submittedName>
        <fullName evidence="1">Uncharacterized protein</fullName>
    </submittedName>
</protein>
<accession>A0ABR4XJ56</accession>
<comment type="caution">
    <text evidence="1">The sequence shown here is derived from an EMBL/GenBank/DDBJ whole genome shotgun (WGS) entry which is preliminary data.</text>
</comment>
<dbReference type="Proteomes" id="UP000030101">
    <property type="component" value="Unassembled WGS sequence"/>
</dbReference>
<gene>
    <name evidence="1" type="ORF">HQ43_06445</name>
</gene>
<dbReference type="EMBL" id="JQZV01000013">
    <property type="protein sequence ID" value="KGN91734.1"/>
    <property type="molecule type" value="Genomic_DNA"/>
</dbReference>
<reference evidence="1 2" key="1">
    <citation type="submission" date="2014-08" db="EMBL/GenBank/DDBJ databases">
        <title>Porphyromonas canoris strain:OH2762 Genome sequencing.</title>
        <authorList>
            <person name="Wallis C."/>
            <person name="Deusch O."/>
            <person name="O'Flynn C."/>
            <person name="Davis I."/>
            <person name="Jospin G."/>
            <person name="Darling A.E."/>
            <person name="Coil D.A."/>
            <person name="Alexiev A."/>
            <person name="Horsfall A."/>
            <person name="Kirkwood N."/>
            <person name="Harris S."/>
            <person name="Eisen J.A."/>
        </authorList>
    </citation>
    <scope>NUCLEOTIDE SEQUENCE [LARGE SCALE GENOMIC DNA]</scope>
    <source>
        <strain evidence="2">COT-108 OH2762</strain>
    </source>
</reference>
<evidence type="ECO:0000313" key="2">
    <source>
        <dbReference type="Proteomes" id="UP000030101"/>
    </source>
</evidence>
<organism evidence="1 2">
    <name type="scientific">Porphyromonas canoris</name>
    <dbReference type="NCBI Taxonomy" id="36875"/>
    <lineage>
        <taxon>Bacteria</taxon>
        <taxon>Pseudomonadati</taxon>
        <taxon>Bacteroidota</taxon>
        <taxon>Bacteroidia</taxon>
        <taxon>Bacteroidales</taxon>
        <taxon>Porphyromonadaceae</taxon>
        <taxon>Porphyromonas</taxon>
    </lineage>
</organism>
<proteinExistence type="predicted"/>
<sequence>MEKNTGKTECLNYILRRISTMDTSIALTSIGVDGEDTDRVTRTPKPEITIYEGMTFVTSENHYQRRRLISEILDVSSEQTALGRLITARSVLSGKCLISGPSNTAGTKRLIKRLKGLNIKTTLVDGALSRMSLASPAVTDAMVLATGAALSANISQLVRQTQFVKRLIGIPAIESALASSLSNITGGIWAVDENDAIHDLGIPSIFLAEKSTKELFGFGNRIYVSGLVSDKFLETLRLQKRNVELIVQDFTKLFLSPNVLDAYEREGNIVRTLQQTNLIAVTINPLAPNGICLNSDLLKEEMQEALQIPVYDIKRI</sequence>
<evidence type="ECO:0000313" key="1">
    <source>
        <dbReference type="EMBL" id="KGN91734.1"/>
    </source>
</evidence>